<dbReference type="Pfam" id="PF13186">
    <property type="entry name" value="SPASM"/>
    <property type="match status" value="1"/>
</dbReference>
<dbReference type="CDD" id="cd21109">
    <property type="entry name" value="SPASM"/>
    <property type="match status" value="1"/>
</dbReference>
<evidence type="ECO:0000313" key="8">
    <source>
        <dbReference type="EMBL" id="MFC4560399.1"/>
    </source>
</evidence>
<keyword evidence="4" id="KW-0411">Iron-sulfur</keyword>
<evidence type="ECO:0000259" key="7">
    <source>
        <dbReference type="Pfam" id="PF13186"/>
    </source>
</evidence>
<dbReference type="Pfam" id="PF04055">
    <property type="entry name" value="Radical_SAM"/>
    <property type="match status" value="1"/>
</dbReference>
<evidence type="ECO:0000256" key="2">
    <source>
        <dbReference type="ARBA" id="ARBA00022723"/>
    </source>
</evidence>
<evidence type="ECO:0000256" key="4">
    <source>
        <dbReference type="ARBA" id="ARBA00023014"/>
    </source>
</evidence>
<keyword evidence="1" id="KW-0949">S-adenosyl-L-methionine</keyword>
<comment type="caution">
    <text evidence="8">The sequence shown here is derived from an EMBL/GenBank/DDBJ whole genome shotgun (WGS) entry which is preliminary data.</text>
</comment>
<dbReference type="SFLD" id="SFLDG01386">
    <property type="entry name" value="main_SPASM_domain-containing"/>
    <property type="match status" value="1"/>
</dbReference>
<dbReference type="InterPro" id="IPR058240">
    <property type="entry name" value="rSAM_sf"/>
</dbReference>
<accession>A0ABV9DND6</accession>
<evidence type="ECO:0000256" key="5">
    <source>
        <dbReference type="SAM" id="MobiDB-lite"/>
    </source>
</evidence>
<sequence length="292" mass="31407">MTAILPEKITAPLLDLLFLDLTRKCQLECVHCYNDSGPRGGHGIMIREDWIRTIDQAAAQGVRRIQMIGGEPTMHPDFAELVTHALNAGIQTEVFSNLVHVSPANWTLFQRPGVSLATSYYSDSADEHDAVTGRRSHARTRANIVRAVGFKIPLRVGIIAASDEQRVAQARAELESMGVAAERIRVDRAREFGRAGNEAPDTANLCGRCGTGRAAVGPDGTVSPCVMSSWMRTGNVQAATLADILMGPEMERANAAIRTTVRAGACDPDAVDDDTEDECTPGVPGSECSPRN</sequence>
<keyword evidence="2" id="KW-0479">Metal-binding</keyword>
<evidence type="ECO:0000313" key="9">
    <source>
        <dbReference type="Proteomes" id="UP001595923"/>
    </source>
</evidence>
<feature type="domain" description="4Fe4S-binding SPASM" evidence="7">
    <location>
        <begin position="206"/>
        <end position="258"/>
    </location>
</feature>
<dbReference type="Gene3D" id="3.20.20.70">
    <property type="entry name" value="Aldolase class I"/>
    <property type="match status" value="1"/>
</dbReference>
<gene>
    <name evidence="8" type="ORF">ACFO4E_00870</name>
</gene>
<feature type="region of interest" description="Disordered" evidence="5">
    <location>
        <begin position="266"/>
        <end position="292"/>
    </location>
</feature>
<dbReference type="EMBL" id="JBHSFQ010000001">
    <property type="protein sequence ID" value="MFC4560399.1"/>
    <property type="molecule type" value="Genomic_DNA"/>
</dbReference>
<dbReference type="InterPro" id="IPR050377">
    <property type="entry name" value="Radical_SAM_PqqE_MftC-like"/>
</dbReference>
<dbReference type="InterPro" id="IPR023885">
    <property type="entry name" value="4Fe4S-binding_SPASM_dom"/>
</dbReference>
<name>A0ABV9DND6_9ACTN</name>
<evidence type="ECO:0000256" key="3">
    <source>
        <dbReference type="ARBA" id="ARBA00023004"/>
    </source>
</evidence>
<dbReference type="SFLD" id="SFLDG01216">
    <property type="entry name" value="thioether_bond_formation_requi"/>
    <property type="match status" value="1"/>
</dbReference>
<dbReference type="SFLD" id="SFLDG01067">
    <property type="entry name" value="SPASM/twitch_domain_containing"/>
    <property type="match status" value="1"/>
</dbReference>
<evidence type="ECO:0000259" key="6">
    <source>
        <dbReference type="Pfam" id="PF04055"/>
    </source>
</evidence>
<reference evidence="9" key="1">
    <citation type="journal article" date="2019" name="Int. J. Syst. Evol. Microbiol.">
        <title>The Global Catalogue of Microorganisms (GCM) 10K type strain sequencing project: providing services to taxonomists for standard genome sequencing and annotation.</title>
        <authorList>
            <consortium name="The Broad Institute Genomics Platform"/>
            <consortium name="The Broad Institute Genome Sequencing Center for Infectious Disease"/>
            <person name="Wu L."/>
            <person name="Ma J."/>
        </authorList>
    </citation>
    <scope>NUCLEOTIDE SEQUENCE [LARGE SCALE GENOMIC DNA]</scope>
    <source>
        <strain evidence="9">XZYJ18</strain>
    </source>
</reference>
<dbReference type="InterPro" id="IPR013785">
    <property type="entry name" value="Aldolase_TIM"/>
</dbReference>
<dbReference type="RefSeq" id="WP_378570504.1">
    <property type="nucleotide sequence ID" value="NZ_JBHSFQ010000001.1"/>
</dbReference>
<keyword evidence="9" id="KW-1185">Reference proteome</keyword>
<evidence type="ECO:0000256" key="1">
    <source>
        <dbReference type="ARBA" id="ARBA00022691"/>
    </source>
</evidence>
<dbReference type="SFLD" id="SFLDF00365">
    <property type="entry name" value="thuricin_CD_(TrnCD-like)"/>
    <property type="match status" value="1"/>
</dbReference>
<dbReference type="PANTHER" id="PTHR11228:SF7">
    <property type="entry name" value="PQQA PEPTIDE CYCLASE"/>
    <property type="match status" value="1"/>
</dbReference>
<keyword evidence="3" id="KW-0408">Iron</keyword>
<dbReference type="SFLD" id="SFLDS00029">
    <property type="entry name" value="Radical_SAM"/>
    <property type="match status" value="1"/>
</dbReference>
<protein>
    <submittedName>
        <fullName evidence="8">Radical SAM protein</fullName>
    </submittedName>
</protein>
<dbReference type="Proteomes" id="UP001595923">
    <property type="component" value="Unassembled WGS sequence"/>
</dbReference>
<dbReference type="PANTHER" id="PTHR11228">
    <property type="entry name" value="RADICAL SAM DOMAIN PROTEIN"/>
    <property type="match status" value="1"/>
</dbReference>
<dbReference type="InterPro" id="IPR007197">
    <property type="entry name" value="rSAM"/>
</dbReference>
<feature type="compositionally biased region" description="Acidic residues" evidence="5">
    <location>
        <begin position="269"/>
        <end position="279"/>
    </location>
</feature>
<organism evidence="8 9">
    <name type="scientific">Nocardiopsis mangrovi</name>
    <dbReference type="NCBI Taxonomy" id="1179818"/>
    <lineage>
        <taxon>Bacteria</taxon>
        <taxon>Bacillati</taxon>
        <taxon>Actinomycetota</taxon>
        <taxon>Actinomycetes</taxon>
        <taxon>Streptosporangiales</taxon>
        <taxon>Nocardiopsidaceae</taxon>
        <taxon>Nocardiopsis</taxon>
    </lineage>
</organism>
<feature type="domain" description="Radical SAM core" evidence="6">
    <location>
        <begin position="21"/>
        <end position="147"/>
    </location>
</feature>
<proteinExistence type="predicted"/>
<dbReference type="SUPFAM" id="SSF102114">
    <property type="entry name" value="Radical SAM enzymes"/>
    <property type="match status" value="1"/>
</dbReference>
<dbReference type="CDD" id="cd01335">
    <property type="entry name" value="Radical_SAM"/>
    <property type="match status" value="1"/>
</dbReference>